<proteinExistence type="predicted"/>
<organism evidence="2 3">
    <name type="scientific">Lactobacillus johnsonii</name>
    <dbReference type="NCBI Taxonomy" id="33959"/>
    <lineage>
        <taxon>Bacteria</taxon>
        <taxon>Bacillati</taxon>
        <taxon>Bacillota</taxon>
        <taxon>Bacilli</taxon>
        <taxon>Lactobacillales</taxon>
        <taxon>Lactobacillaceae</taxon>
        <taxon>Lactobacillus</taxon>
    </lineage>
</organism>
<accession>A0A1Y4IAJ0</accession>
<dbReference type="Proteomes" id="UP000216008">
    <property type="component" value="Unassembled WGS sequence"/>
</dbReference>
<reference evidence="3 4" key="1">
    <citation type="submission" date="2017-05" db="EMBL/GenBank/DDBJ databases">
        <title>Lactobacillus johnsonii from commercial turkeys.</title>
        <authorList>
            <person name="Johnson T.J."/>
            <person name="Youmans B."/>
        </authorList>
    </citation>
    <scope>NUCLEOTIDE SEQUENCE [LARGE SCALE GENOMIC DNA]</scope>
    <source>
        <strain evidence="2 3">UMNLJ114</strain>
        <strain evidence="1 4">UMNLJ54</strain>
    </source>
</reference>
<dbReference type="Proteomes" id="UP000216448">
    <property type="component" value="Unassembled WGS sequence"/>
</dbReference>
<name>A0A1Y4IAJ0_LACJH</name>
<comment type="caution">
    <text evidence="2">The sequence shown here is derived from an EMBL/GenBank/DDBJ whole genome shotgun (WGS) entry which is preliminary data.</text>
</comment>
<protein>
    <recommendedName>
        <fullName evidence="5">Bacteriocin immunity protein</fullName>
    </recommendedName>
</protein>
<evidence type="ECO:0000313" key="3">
    <source>
        <dbReference type="Proteomes" id="UP000216008"/>
    </source>
</evidence>
<dbReference type="RefSeq" id="WP_087284516.1">
    <property type="nucleotide sequence ID" value="NZ_CP021703.1"/>
</dbReference>
<dbReference type="AlphaFoldDB" id="A0A1Y4IAJ0"/>
<evidence type="ECO:0008006" key="5">
    <source>
        <dbReference type="Google" id="ProtNLM"/>
    </source>
</evidence>
<evidence type="ECO:0000313" key="2">
    <source>
        <dbReference type="EMBL" id="PAB56472.1"/>
    </source>
</evidence>
<sequence length="94" mass="10628">MVSKDEIITILTEFVTLLNKTNPHSEFTNFLTDSLNTIKSSNGVAFTGQLQYFFNHAPVVKFSDNITFTSQEEKLWNKLLSLNELGNNLWGASL</sequence>
<dbReference type="EMBL" id="NIBD01000010">
    <property type="protein sequence ID" value="PAB56472.1"/>
    <property type="molecule type" value="Genomic_DNA"/>
</dbReference>
<evidence type="ECO:0000313" key="4">
    <source>
        <dbReference type="Proteomes" id="UP000216448"/>
    </source>
</evidence>
<dbReference type="EMBL" id="NIBB01000011">
    <property type="protein sequence ID" value="PAB53247.1"/>
    <property type="molecule type" value="Genomic_DNA"/>
</dbReference>
<evidence type="ECO:0000313" key="1">
    <source>
        <dbReference type="EMBL" id="PAB53247.1"/>
    </source>
</evidence>
<gene>
    <name evidence="1" type="ORF">A3P64_02705</name>
    <name evidence="2" type="ORF">A3Q24_02330</name>
</gene>